<accession>A0A7L5DSD0</accession>
<keyword evidence="2" id="KW-1185">Reference proteome</keyword>
<dbReference type="RefSeq" id="WP_169553064.1">
    <property type="nucleotide sequence ID" value="NZ_CP051677.1"/>
</dbReference>
<evidence type="ECO:0000313" key="2">
    <source>
        <dbReference type="Proteomes" id="UP000501128"/>
    </source>
</evidence>
<protein>
    <submittedName>
        <fullName evidence="1">Uncharacterized protein</fullName>
    </submittedName>
</protein>
<name>A0A7L5DSD0_9BACT</name>
<evidence type="ECO:0000313" key="1">
    <source>
        <dbReference type="EMBL" id="QJD81045.1"/>
    </source>
</evidence>
<dbReference type="KEGG" id="srho:HH216_23430"/>
<organism evidence="1 2">
    <name type="scientific">Spirosoma rhododendri</name>
    <dbReference type="NCBI Taxonomy" id="2728024"/>
    <lineage>
        <taxon>Bacteria</taxon>
        <taxon>Pseudomonadati</taxon>
        <taxon>Bacteroidota</taxon>
        <taxon>Cytophagia</taxon>
        <taxon>Cytophagales</taxon>
        <taxon>Cytophagaceae</taxon>
        <taxon>Spirosoma</taxon>
    </lineage>
</organism>
<proteinExistence type="predicted"/>
<gene>
    <name evidence="1" type="ORF">HH216_23430</name>
</gene>
<sequence length="71" mass="7761">MKTLDQITPASCDELSALSQQQTNGGIDNVSLAKIPITFPFPIWPISGPIKLPPIKIPVPMPLPYDPVMDY</sequence>
<dbReference type="AlphaFoldDB" id="A0A7L5DSD0"/>
<dbReference type="Proteomes" id="UP000501128">
    <property type="component" value="Chromosome"/>
</dbReference>
<reference evidence="1 2" key="1">
    <citation type="submission" date="2020-04" db="EMBL/GenBank/DDBJ databases">
        <title>Genome sequencing of novel species.</title>
        <authorList>
            <person name="Heo J."/>
            <person name="Kim S.-J."/>
            <person name="Kim J.-S."/>
            <person name="Hong S.-B."/>
            <person name="Kwon S.-W."/>
        </authorList>
    </citation>
    <scope>NUCLEOTIDE SEQUENCE [LARGE SCALE GENOMIC DNA]</scope>
    <source>
        <strain evidence="1 2">CJU-R4</strain>
    </source>
</reference>
<dbReference type="EMBL" id="CP051677">
    <property type="protein sequence ID" value="QJD81045.1"/>
    <property type="molecule type" value="Genomic_DNA"/>
</dbReference>